<accession>A0A553PL29</accession>
<keyword evidence="2" id="KW-1133">Transmembrane helix</keyword>
<proteinExistence type="predicted"/>
<dbReference type="EMBL" id="VCGU01000003">
    <property type="protein sequence ID" value="TRY78372.1"/>
    <property type="molecule type" value="Genomic_DNA"/>
</dbReference>
<name>A0A553PL29_TIGCA</name>
<dbReference type="AlphaFoldDB" id="A0A553PL29"/>
<sequence length="376" mass="42980">MPIFVYNNFAVDMGMTDRSPLPTMPPRNSSNDTGYPELCYDFLDIFKFPVFEVLVTFQKNQDFCVPTWSTSGLLTYGPPQTHVLNHLDWAVWAVLVAKACHTSYSNSDALSASNRQYSKSYTAFRRGAEAIVLPVFYSFFVPCVSVFILECSCQHQSDVSLTNFRRKLSTVLIGSWVHWYLHWEMWTWFWCILAGYFSFWCAMPPRYYEYCVGLGTTSIMVCLISNLLSDYRLNLPEGKAKSIFNLGCFCFSTWLLRILYPCVFNIGVHDADFDFFGEFSEDISPPPTPPPPSYNEAIESQPPPPSYAETLSRIRAQLPKLQRSISLQAQKLGRDFSVRRKTRTQQHQSSANVRSRQGYEGCKKPTSQSVHVTSVV</sequence>
<evidence type="ECO:0000313" key="4">
    <source>
        <dbReference type="Proteomes" id="UP000318571"/>
    </source>
</evidence>
<gene>
    <name evidence="3" type="ORF">TCAL_08511</name>
</gene>
<keyword evidence="4" id="KW-1185">Reference proteome</keyword>
<evidence type="ECO:0000313" key="3">
    <source>
        <dbReference type="EMBL" id="TRY78372.1"/>
    </source>
</evidence>
<feature type="transmembrane region" description="Helical" evidence="2">
    <location>
        <begin position="130"/>
        <end position="149"/>
    </location>
</feature>
<feature type="compositionally biased region" description="Pro residues" evidence="1">
    <location>
        <begin position="284"/>
        <end position="293"/>
    </location>
</feature>
<reference evidence="3 4" key="1">
    <citation type="journal article" date="2018" name="Nat. Ecol. Evol.">
        <title>Genomic signatures of mitonuclear coevolution across populations of Tigriopus californicus.</title>
        <authorList>
            <person name="Barreto F.S."/>
            <person name="Watson E.T."/>
            <person name="Lima T.G."/>
            <person name="Willett C.S."/>
            <person name="Edmands S."/>
            <person name="Li W."/>
            <person name="Burton R.S."/>
        </authorList>
    </citation>
    <scope>NUCLEOTIDE SEQUENCE [LARGE SCALE GENOMIC DNA]</scope>
    <source>
        <strain evidence="3 4">San Diego</strain>
    </source>
</reference>
<feature type="compositionally biased region" description="Polar residues" evidence="1">
    <location>
        <begin position="365"/>
        <end position="376"/>
    </location>
</feature>
<evidence type="ECO:0000256" key="1">
    <source>
        <dbReference type="SAM" id="MobiDB-lite"/>
    </source>
</evidence>
<evidence type="ECO:0000256" key="2">
    <source>
        <dbReference type="SAM" id="Phobius"/>
    </source>
</evidence>
<keyword evidence="2" id="KW-0812">Transmembrane</keyword>
<feature type="region of interest" description="Disordered" evidence="1">
    <location>
        <begin position="339"/>
        <end position="376"/>
    </location>
</feature>
<feature type="transmembrane region" description="Helical" evidence="2">
    <location>
        <begin position="185"/>
        <end position="203"/>
    </location>
</feature>
<protein>
    <submittedName>
        <fullName evidence="3">Uncharacterized protein</fullName>
    </submittedName>
</protein>
<feature type="compositionally biased region" description="Polar residues" evidence="1">
    <location>
        <begin position="345"/>
        <end position="355"/>
    </location>
</feature>
<feature type="transmembrane region" description="Helical" evidence="2">
    <location>
        <begin position="210"/>
        <end position="228"/>
    </location>
</feature>
<feature type="region of interest" description="Disordered" evidence="1">
    <location>
        <begin position="283"/>
        <end position="306"/>
    </location>
</feature>
<dbReference type="Proteomes" id="UP000318571">
    <property type="component" value="Chromosome 11"/>
</dbReference>
<feature type="transmembrane region" description="Helical" evidence="2">
    <location>
        <begin position="240"/>
        <end position="260"/>
    </location>
</feature>
<organism evidence="3 4">
    <name type="scientific">Tigriopus californicus</name>
    <name type="common">Marine copepod</name>
    <dbReference type="NCBI Taxonomy" id="6832"/>
    <lineage>
        <taxon>Eukaryota</taxon>
        <taxon>Metazoa</taxon>
        <taxon>Ecdysozoa</taxon>
        <taxon>Arthropoda</taxon>
        <taxon>Crustacea</taxon>
        <taxon>Multicrustacea</taxon>
        <taxon>Hexanauplia</taxon>
        <taxon>Copepoda</taxon>
        <taxon>Harpacticoida</taxon>
        <taxon>Harpacticidae</taxon>
        <taxon>Tigriopus</taxon>
    </lineage>
</organism>
<keyword evidence="2" id="KW-0472">Membrane</keyword>
<comment type="caution">
    <text evidence="3">The sequence shown here is derived from an EMBL/GenBank/DDBJ whole genome shotgun (WGS) entry which is preliminary data.</text>
</comment>